<dbReference type="PANTHER" id="PTHR42085">
    <property type="entry name" value="F-BOX DOMAIN-CONTAINING PROTEIN"/>
    <property type="match status" value="1"/>
</dbReference>
<evidence type="ECO:0000313" key="4">
    <source>
        <dbReference type="EMBL" id="RYN61303.1"/>
    </source>
</evidence>
<evidence type="ECO:0000313" key="5">
    <source>
        <dbReference type="Proteomes" id="UP000291422"/>
    </source>
</evidence>
<feature type="region of interest" description="Disordered" evidence="1">
    <location>
        <begin position="726"/>
        <end position="745"/>
    </location>
</feature>
<organism evidence="4 5">
    <name type="scientific">Alternaria alternata</name>
    <name type="common">Alternaria rot fungus</name>
    <name type="synonym">Torula alternata</name>
    <dbReference type="NCBI Taxonomy" id="5599"/>
    <lineage>
        <taxon>Eukaryota</taxon>
        <taxon>Fungi</taxon>
        <taxon>Dikarya</taxon>
        <taxon>Ascomycota</taxon>
        <taxon>Pezizomycotina</taxon>
        <taxon>Dothideomycetes</taxon>
        <taxon>Pleosporomycetidae</taxon>
        <taxon>Pleosporales</taxon>
        <taxon>Pleosporineae</taxon>
        <taxon>Pleosporaceae</taxon>
        <taxon>Alternaria</taxon>
        <taxon>Alternaria sect. Alternaria</taxon>
        <taxon>Alternaria alternata complex</taxon>
    </lineage>
</organism>
<dbReference type="PANTHER" id="PTHR42085:SF1">
    <property type="entry name" value="F-BOX DOMAIN-CONTAINING PROTEIN"/>
    <property type="match status" value="1"/>
</dbReference>
<keyword evidence="2" id="KW-1133">Transmembrane helix</keyword>
<keyword evidence="2" id="KW-0812">Transmembrane</keyword>
<dbReference type="Proteomes" id="UP000291422">
    <property type="component" value="Unassembled WGS sequence"/>
</dbReference>
<evidence type="ECO:0000259" key="3">
    <source>
        <dbReference type="Pfam" id="PF24864"/>
    </source>
</evidence>
<sequence length="910" mass="103668">MVNAWMDLTSHALERFVSWVFNTMNVLSRMAETAASRREQPRGSRPSTVSLPTTPFFNHEPQLLDDTKAQVILPESLSNAEEPKSYVVVLDCSERPLDSGETPIVNIDASTDFELFKALRVWQGLQSRSLTGAIQAFFWPTSVWLELDLVELDHVGRLSVVEGGFENRLPELRSQWLDLGPGAPTSNDNLNDFYNHPELCRTLNAKFLRTIPQRSSPLLASELSRELNAGPIPVLILRRSLDSTRVVFTAMVFFLMNEILDFLGEPPSYGRRSVVVLALYFTILHVLFIVLYPGGISPYYKPTKLELVSVFAFTVICARRTYMVSLMAFIWSLVTIIFCKFCFWSDLRSNNGRLKDGFCRTIFLCSCGHRTVTECPKTTSQQNYIRALYDKGIIAISKGDGSMEPNRRLANENQANEDIFCFSSRSQPSRNDHDEDIALQSKASSSSFKPEDESRESQLSLTNQGRKGKKNDPVIRFLYMCCPSSHGRGLREVTVRSDANLPRDGMLIKDLKRWYYSQRTFFQHLKTLRDISAIRLQRFEYYAQSPQPVSWKWPEKTDSDWESTHDPAESDGASGFAKHMLHLWVNGCDAANKVAIMSDDEQEGLYIRLIMKFKDKIYRLPIRMSELWPHSAWETRMTVITLDLEDQLAPEPGRRAETDSEQPTPQELESVNLEIDYGTDTLSIFRRTPKKLSKLKSDPTGVNIPIAWAIWIDEDFSVPCDESDMASKLQPEEARPTTPTHTTQKSPLLRLPAELRNQVFTLVLHHPQIDLFVSPTMAKGTTTTMRASHPTRTNCIGLLRTCRQTHAETSLLLYELNVFTIRATHATHLVAFLARRTAAQIDVMAEVQWKPALDVAGVHACSAVEWLDMTAREIDELERNRRQREIEDRRASARARGRLYGYEGTWLNTA</sequence>
<feature type="transmembrane region" description="Helical" evidence="2">
    <location>
        <begin position="275"/>
        <end position="293"/>
    </location>
</feature>
<dbReference type="AlphaFoldDB" id="A0A4Q4MVV7"/>
<feature type="region of interest" description="Disordered" evidence="1">
    <location>
        <begin position="32"/>
        <end position="52"/>
    </location>
</feature>
<feature type="transmembrane region" description="Helical" evidence="2">
    <location>
        <begin position="246"/>
        <end position="263"/>
    </location>
</feature>
<evidence type="ECO:0000256" key="2">
    <source>
        <dbReference type="SAM" id="Phobius"/>
    </source>
</evidence>
<protein>
    <recommendedName>
        <fullName evidence="3">DUF7730 domain-containing protein</fullName>
    </recommendedName>
</protein>
<dbReference type="InterPro" id="IPR056632">
    <property type="entry name" value="DUF7730"/>
</dbReference>
<gene>
    <name evidence="4" type="ORF">AA0117_g13022</name>
</gene>
<dbReference type="Pfam" id="PF24864">
    <property type="entry name" value="DUF7730"/>
    <property type="match status" value="1"/>
</dbReference>
<accession>A0A4Q4MVV7</accession>
<reference evidence="5" key="1">
    <citation type="journal article" date="2019" name="bioRxiv">
        <title>Genomics, evolutionary history and diagnostics of the Alternaria alternata species group including apple and Asian pear pathotypes.</title>
        <authorList>
            <person name="Armitage A.D."/>
            <person name="Cockerton H.M."/>
            <person name="Sreenivasaprasad S."/>
            <person name="Woodhall J.W."/>
            <person name="Lane C.R."/>
            <person name="Harrison R.J."/>
            <person name="Clarkson J.P."/>
        </authorList>
    </citation>
    <scope>NUCLEOTIDE SEQUENCE [LARGE SCALE GENOMIC DNA]</scope>
    <source>
        <strain evidence="5">FERA 1177</strain>
    </source>
</reference>
<feature type="transmembrane region" description="Helical" evidence="2">
    <location>
        <begin position="328"/>
        <end position="347"/>
    </location>
</feature>
<name>A0A4Q4MVV7_ALTAL</name>
<feature type="region of interest" description="Disordered" evidence="1">
    <location>
        <begin position="441"/>
        <end position="468"/>
    </location>
</feature>
<proteinExistence type="predicted"/>
<feature type="domain" description="DUF7730" evidence="3">
    <location>
        <begin position="742"/>
        <end position="843"/>
    </location>
</feature>
<dbReference type="VEuPathDB" id="FungiDB:CC77DRAFT_1008146"/>
<dbReference type="EMBL" id="PDXD01000115">
    <property type="protein sequence ID" value="RYN61303.1"/>
    <property type="molecule type" value="Genomic_DNA"/>
</dbReference>
<evidence type="ECO:0000256" key="1">
    <source>
        <dbReference type="SAM" id="MobiDB-lite"/>
    </source>
</evidence>
<comment type="caution">
    <text evidence="4">The sequence shown here is derived from an EMBL/GenBank/DDBJ whole genome shotgun (WGS) entry which is preliminary data.</text>
</comment>
<dbReference type="InterPro" id="IPR038883">
    <property type="entry name" value="AN11006-like"/>
</dbReference>
<keyword evidence="2" id="KW-0472">Membrane</keyword>